<dbReference type="AlphaFoldDB" id="A0A1X3JHL9"/>
<name>A0A1X3JHL9_ECOLX</name>
<proteinExistence type="inferred from homology"/>
<evidence type="ECO:0000256" key="8">
    <source>
        <dbReference type="SAM" id="Phobius"/>
    </source>
</evidence>
<keyword evidence="4 8" id="KW-0812">Transmembrane</keyword>
<dbReference type="CDD" id="cd01127">
    <property type="entry name" value="TrwB_TraG_TraD_VirD4"/>
    <property type="match status" value="1"/>
</dbReference>
<feature type="region of interest" description="Disordered" evidence="7">
    <location>
        <begin position="658"/>
        <end position="687"/>
    </location>
</feature>
<evidence type="ECO:0000256" key="5">
    <source>
        <dbReference type="ARBA" id="ARBA00022989"/>
    </source>
</evidence>
<evidence type="ECO:0000256" key="7">
    <source>
        <dbReference type="SAM" id="MobiDB-lite"/>
    </source>
</evidence>
<dbReference type="EMBL" id="ADJB01000057">
    <property type="protein sequence ID" value="OSL09572.1"/>
    <property type="molecule type" value="Genomic_DNA"/>
</dbReference>
<feature type="compositionally biased region" description="Acidic residues" evidence="7">
    <location>
        <begin position="667"/>
        <end position="687"/>
    </location>
</feature>
<keyword evidence="6 8" id="KW-0472">Membrane</keyword>
<dbReference type="Gene3D" id="3.40.50.300">
    <property type="entry name" value="P-loop containing nucleotide triphosphate hydrolases"/>
    <property type="match status" value="1"/>
</dbReference>
<comment type="subcellular location">
    <subcellularLocation>
        <location evidence="1">Cell membrane</location>
        <topology evidence="1">Multi-pass membrane protein</topology>
    </subcellularLocation>
</comment>
<keyword evidence="5 8" id="KW-1133">Transmembrane helix</keyword>
<comment type="caution">
    <text evidence="9">The sequence shown here is derived from an EMBL/GenBank/DDBJ whole genome shotgun (WGS) entry which is preliminary data.</text>
</comment>
<dbReference type="InterPro" id="IPR003688">
    <property type="entry name" value="TraG/VirD4"/>
</dbReference>
<evidence type="ECO:0000256" key="1">
    <source>
        <dbReference type="ARBA" id="ARBA00004651"/>
    </source>
</evidence>
<keyword evidence="3" id="KW-1003">Cell membrane</keyword>
<evidence type="ECO:0000313" key="10">
    <source>
        <dbReference type="Proteomes" id="UP000193045"/>
    </source>
</evidence>
<dbReference type="PANTHER" id="PTHR37937">
    <property type="entry name" value="CONJUGATIVE TRANSFER: DNA TRANSPORT"/>
    <property type="match status" value="1"/>
</dbReference>
<evidence type="ECO:0000256" key="3">
    <source>
        <dbReference type="ARBA" id="ARBA00022475"/>
    </source>
</evidence>
<feature type="transmembrane region" description="Helical" evidence="8">
    <location>
        <begin position="16"/>
        <end position="40"/>
    </location>
</feature>
<organism evidence="9 10">
    <name type="scientific">Escherichia coli H386</name>
    <dbReference type="NCBI Taxonomy" id="656397"/>
    <lineage>
        <taxon>Bacteria</taxon>
        <taxon>Pseudomonadati</taxon>
        <taxon>Pseudomonadota</taxon>
        <taxon>Gammaproteobacteria</taxon>
        <taxon>Enterobacterales</taxon>
        <taxon>Enterobacteriaceae</taxon>
        <taxon>Escherichia</taxon>
    </lineage>
</organism>
<evidence type="ECO:0000256" key="6">
    <source>
        <dbReference type="ARBA" id="ARBA00023136"/>
    </source>
</evidence>
<dbReference type="PANTHER" id="PTHR37937:SF1">
    <property type="entry name" value="CONJUGATIVE TRANSFER: DNA TRANSPORT"/>
    <property type="match status" value="1"/>
</dbReference>
<dbReference type="Pfam" id="PF02534">
    <property type="entry name" value="T4SS-DNA_transf"/>
    <property type="match status" value="1"/>
</dbReference>
<protein>
    <submittedName>
        <fullName evidence="9">VirD4 protein</fullName>
    </submittedName>
</protein>
<dbReference type="SUPFAM" id="SSF52540">
    <property type="entry name" value="P-loop containing nucleoside triphosphate hydrolases"/>
    <property type="match status" value="1"/>
</dbReference>
<evidence type="ECO:0000256" key="4">
    <source>
        <dbReference type="ARBA" id="ARBA00022692"/>
    </source>
</evidence>
<sequence length="687" mass="78876">MKNLTTTENLMKKKKLILPVLIVWLMALTASGWLGSFILVKIASLPTDNLQWSTYLSTLAYYGWQPSLKKYLLAGLAGTLLPFLIALILTIVMFVVVREKKTVHGNARLANDRDLADSGFFPDEKELKNQKYPSLLIGKMPEHKGRFKSRYLQYSGQQFLMLYAPTRSGKGVSIVIPNGIWYTESMVFLDIKLENFLETAGYRKNVLNQEVYIFSPDGYAREIGGETVLTTHRYNPLYYIRRDPVYRFGDLEKIAVILFPMTGGENDTWVESSKNVFISLVLWLLDTELEGKFKVNMNSVMKLSIPADGSSLAKWMLNEIRSRGNEVLTERWKAYHALPEEEKQGKTPSTYPLSDDTIRLFRQFAAKEPEQQESIMLDFNRTMSMFANPVVAAATEDNDFDMRDVRRKKMTIYYGISPGALKQYQRLTNLFFSQLLNENVRTLPEHDATLKYQCTLMLDEFTSMGRLDVVQVSLAFTAGYNLRFVFILQNREQLFDEKHGYGKMGGNTILKNCAVEIFYPPKKVDESVKDVSETIGYYDFVRTQISRTTGKNPSTTRNKIIEKRAVMLPQEITDLRDQKFSVKGKKTSFSLPQIVISEFCRPFIAHKIVSFDQNKESFFVNARKYSRKNIIDTPVLDIPQNEVVRQLMLQREREEAWKATQPAFDKDDFDDDKEYFPGDDDGGGGGD</sequence>
<reference evidence="9 10" key="1">
    <citation type="submission" date="2010-04" db="EMBL/GenBank/DDBJ databases">
        <title>The Genome Sequence of Escherichia coli H386.</title>
        <authorList>
            <consortium name="The Broad Institute Genome Sequencing Platform"/>
            <consortium name="The Broad Institute Genome Sequencing Center for Infectious Disease"/>
            <person name="Feldgarden M."/>
            <person name="Gordon D.M."/>
            <person name="Johnson J.R."/>
            <person name="Johnston B.D."/>
            <person name="Young S."/>
            <person name="Zeng Q."/>
            <person name="Koehrsen M."/>
            <person name="Alvarado L."/>
            <person name="Berlin A.M."/>
            <person name="Borenstein D."/>
            <person name="Chapman S.B."/>
            <person name="Chen Z."/>
            <person name="Engels R."/>
            <person name="Freedman E."/>
            <person name="Gellesch M."/>
            <person name="Goldberg J."/>
            <person name="Griggs A."/>
            <person name="Gujja S."/>
            <person name="Heilman E.R."/>
            <person name="Heiman D.I."/>
            <person name="Hepburn T.A."/>
            <person name="Howarth C."/>
            <person name="Jen D."/>
            <person name="Larson L."/>
            <person name="Mehta T."/>
            <person name="Park D."/>
            <person name="Pearson M."/>
            <person name="Richards J."/>
            <person name="Roberts A."/>
            <person name="Saif S."/>
            <person name="Shea T.D."/>
            <person name="Shenoy N."/>
            <person name="Sisk P."/>
            <person name="Stolte C."/>
            <person name="Sykes S.N."/>
            <person name="Walk T."/>
            <person name="White J."/>
            <person name="Yandava C."/>
            <person name="Haas B."/>
            <person name="Henn M.R."/>
            <person name="Nusbaum C."/>
            <person name="Birren B."/>
        </authorList>
    </citation>
    <scope>NUCLEOTIDE SEQUENCE [LARGE SCALE GENOMIC DNA]</scope>
    <source>
        <strain evidence="9 10">H386</strain>
    </source>
</reference>
<dbReference type="Proteomes" id="UP000193045">
    <property type="component" value="Unassembled WGS sequence"/>
</dbReference>
<dbReference type="InterPro" id="IPR051539">
    <property type="entry name" value="T4SS-coupling_protein"/>
</dbReference>
<evidence type="ECO:0000313" key="9">
    <source>
        <dbReference type="EMBL" id="OSL09572.1"/>
    </source>
</evidence>
<gene>
    <name evidence="9" type="ORF">ECVG_04765</name>
</gene>
<comment type="similarity">
    <text evidence="2">Belongs to the VirD4/TraG family.</text>
</comment>
<evidence type="ECO:0000256" key="2">
    <source>
        <dbReference type="ARBA" id="ARBA00008806"/>
    </source>
</evidence>
<accession>A0A1X3JHL9</accession>
<feature type="transmembrane region" description="Helical" evidence="8">
    <location>
        <begin position="71"/>
        <end position="97"/>
    </location>
</feature>
<dbReference type="InterPro" id="IPR027417">
    <property type="entry name" value="P-loop_NTPase"/>
</dbReference>
<dbReference type="GO" id="GO:0005886">
    <property type="term" value="C:plasma membrane"/>
    <property type="evidence" value="ECO:0007669"/>
    <property type="project" value="UniProtKB-SubCell"/>
</dbReference>